<dbReference type="Proteomes" id="UP000094389">
    <property type="component" value="Unassembled WGS sequence"/>
</dbReference>
<proteinExistence type="inferred from homology"/>
<keyword evidence="6" id="KW-0472">Membrane</keyword>
<evidence type="ECO:0000259" key="10">
    <source>
        <dbReference type="Pfam" id="PF12632"/>
    </source>
</evidence>
<evidence type="ECO:0000313" key="12">
    <source>
        <dbReference type="Proteomes" id="UP000094389"/>
    </source>
</evidence>
<evidence type="ECO:0000256" key="6">
    <source>
        <dbReference type="ARBA" id="ARBA00023136"/>
    </source>
</evidence>
<dbReference type="STRING" id="983966.A0A1E4RZ13"/>
<evidence type="ECO:0000256" key="5">
    <source>
        <dbReference type="ARBA" id="ARBA00022989"/>
    </source>
</evidence>
<feature type="region of interest" description="Disordered" evidence="9">
    <location>
        <begin position="529"/>
        <end position="582"/>
    </location>
</feature>
<feature type="domain" description="Myosin-binding" evidence="10">
    <location>
        <begin position="230"/>
        <end position="390"/>
    </location>
</feature>
<dbReference type="OMA" id="EQYCTIN"/>
<evidence type="ECO:0000256" key="4">
    <source>
        <dbReference type="ARBA" id="ARBA00022692"/>
    </source>
</evidence>
<comment type="similarity">
    <text evidence="2">Belongs to the INP2 family.</text>
</comment>
<dbReference type="OrthoDB" id="4089780at2759"/>
<evidence type="ECO:0000256" key="7">
    <source>
        <dbReference type="ARBA" id="ARBA00023170"/>
    </source>
</evidence>
<dbReference type="GO" id="GO:0045033">
    <property type="term" value="P:peroxisome inheritance"/>
    <property type="evidence" value="ECO:0007669"/>
    <property type="project" value="InterPro"/>
</dbReference>
<sequence>MSGTSYFMDGLAPFRRYLSQSVLPQNKVIRNEDVGDDGGGGGDDVAYDGVSDWGIDSNDFRSMSSPTLVNDYAHGQVDIHGDTPRLEEDVNFWGMSPAKVRHVQIQDVRSGPVRHWSASELCKELKRRNEDLELQFEDFIEEYRYLLVTSELLDEALMVSKFSKKKKSAASFHSPNGKQVFYTKHGEVVRYDSKYSISPHFNELTVLDSAIQLNRLKSRSAQLHSPQDVKTTLIRSLSSTHLYLRSKSIITDLWHVSTLSKLKAIIQGFQKFDTLVAKLITKFKELSIYTDLVPHTKHSDDMDPNIVFAMVNSVLTLSLQRCTTSSKELLASVNGLELQNYCDIYNVQTTDLVSVFDPETPSFTIDFIVNKLYKLRSLRRFFICSLLAFDFGSERGEALINVEFMRQLTSLFKIDSNVKLTISSRWGVLLKTLDDQNSLIVMLTSSMKDFIQQHDISLSSLPMDLRGLDSSTKLDPTLELSKHIKDLQLKLLAVDRNAASEVQLESYRKLQITIDSIVQQYHKDLNKLENSSNRRPFHLTKQRVTSTTRKRFSLPLQHVQSSPSQQGNPSKSASSSPKHYKRMSSGLGLSLLTVTESTESSSFYQDDYVKNFLSTNDSVVISSNTDDTTFETMDDQMLKEQLEKNFSMMTSTNSVSVEENGEELHVKDSEMSKNDVKVDSEVAHSLFEEMKTALSKREDQEF</sequence>
<evidence type="ECO:0000256" key="2">
    <source>
        <dbReference type="ARBA" id="ARBA00007231"/>
    </source>
</evidence>
<reference evidence="11 12" key="1">
    <citation type="journal article" date="2016" name="Proc. Natl. Acad. Sci. U.S.A.">
        <title>Comparative genomics of biotechnologically important yeasts.</title>
        <authorList>
            <person name="Riley R."/>
            <person name="Haridas S."/>
            <person name="Wolfe K.H."/>
            <person name="Lopes M.R."/>
            <person name="Hittinger C.T."/>
            <person name="Goeker M."/>
            <person name="Salamov A.A."/>
            <person name="Wisecaver J.H."/>
            <person name="Long T.M."/>
            <person name="Calvey C.H."/>
            <person name="Aerts A.L."/>
            <person name="Barry K.W."/>
            <person name="Choi C."/>
            <person name="Clum A."/>
            <person name="Coughlan A.Y."/>
            <person name="Deshpande S."/>
            <person name="Douglass A.P."/>
            <person name="Hanson S.J."/>
            <person name="Klenk H.-P."/>
            <person name="LaButti K.M."/>
            <person name="Lapidus A."/>
            <person name="Lindquist E.A."/>
            <person name="Lipzen A.M."/>
            <person name="Meier-Kolthoff J.P."/>
            <person name="Ohm R.A."/>
            <person name="Otillar R.P."/>
            <person name="Pangilinan J.L."/>
            <person name="Peng Y."/>
            <person name="Rokas A."/>
            <person name="Rosa C.A."/>
            <person name="Scheuner C."/>
            <person name="Sibirny A.A."/>
            <person name="Slot J.C."/>
            <person name="Stielow J.B."/>
            <person name="Sun H."/>
            <person name="Kurtzman C.P."/>
            <person name="Blackwell M."/>
            <person name="Grigoriev I.V."/>
            <person name="Jeffries T.W."/>
        </authorList>
    </citation>
    <scope>NUCLEOTIDE SEQUENCE [LARGE SCALE GENOMIC DNA]</scope>
    <source>
        <strain evidence="12">ATCC 18201 / CBS 1600 / BCRC 20928 / JCM 3617 / NBRC 0987 / NRRL Y-1542</strain>
    </source>
</reference>
<evidence type="ECO:0000256" key="8">
    <source>
        <dbReference type="ARBA" id="ARBA00023180"/>
    </source>
</evidence>
<keyword evidence="7" id="KW-0675">Receptor</keyword>
<dbReference type="Pfam" id="PF12632">
    <property type="entry name" value="Vezatin"/>
    <property type="match status" value="1"/>
</dbReference>
<feature type="compositionally biased region" description="Polar residues" evidence="9">
    <location>
        <begin position="558"/>
        <end position="577"/>
    </location>
</feature>
<keyword evidence="5" id="KW-1133">Transmembrane helix</keyword>
<accession>A0A1E4RZ13</accession>
<keyword evidence="8" id="KW-0325">Glycoprotein</keyword>
<evidence type="ECO:0000256" key="9">
    <source>
        <dbReference type="SAM" id="MobiDB-lite"/>
    </source>
</evidence>
<keyword evidence="12" id="KW-1185">Reference proteome</keyword>
<dbReference type="InterPro" id="IPR026859">
    <property type="entry name" value="Myosin-bd"/>
</dbReference>
<dbReference type="PRINTS" id="PR02104">
    <property type="entry name" value="INPROXISOME2"/>
</dbReference>
<dbReference type="GeneID" id="30991573"/>
<comment type="subcellular location">
    <subcellularLocation>
        <location evidence="1">Peroxisome membrane</location>
        <topology evidence="1">Single-pass membrane protein</topology>
    </subcellularLocation>
</comment>
<organism evidence="11 12">
    <name type="scientific">Cyberlindnera jadinii (strain ATCC 18201 / CBS 1600 / BCRC 20928 / JCM 3617 / NBRC 0987 / NRRL Y-1542)</name>
    <name type="common">Torula yeast</name>
    <name type="synonym">Candida utilis</name>
    <dbReference type="NCBI Taxonomy" id="983966"/>
    <lineage>
        <taxon>Eukaryota</taxon>
        <taxon>Fungi</taxon>
        <taxon>Dikarya</taxon>
        <taxon>Ascomycota</taxon>
        <taxon>Saccharomycotina</taxon>
        <taxon>Saccharomycetes</taxon>
        <taxon>Phaffomycetales</taxon>
        <taxon>Phaffomycetaceae</taxon>
        <taxon>Cyberlindnera</taxon>
    </lineage>
</organism>
<dbReference type="GO" id="GO:0005778">
    <property type="term" value="C:peroxisomal membrane"/>
    <property type="evidence" value="ECO:0007669"/>
    <property type="project" value="UniProtKB-SubCell"/>
</dbReference>
<keyword evidence="4" id="KW-0812">Transmembrane</keyword>
<evidence type="ECO:0000256" key="1">
    <source>
        <dbReference type="ARBA" id="ARBA00004549"/>
    </source>
</evidence>
<dbReference type="GO" id="GO:0017022">
    <property type="term" value="F:myosin binding"/>
    <property type="evidence" value="ECO:0007669"/>
    <property type="project" value="InterPro"/>
</dbReference>
<protein>
    <recommendedName>
        <fullName evidence="3">Inheritance of peroxisomes protein 2</fullName>
    </recommendedName>
</protein>
<dbReference type="RefSeq" id="XP_020069542.1">
    <property type="nucleotide sequence ID" value="XM_020217177.1"/>
</dbReference>
<evidence type="ECO:0000313" key="11">
    <source>
        <dbReference type="EMBL" id="ODV72503.1"/>
    </source>
</evidence>
<gene>
    <name evidence="11" type="ORF">CYBJADRAFT_185567</name>
</gene>
<dbReference type="InterPro" id="IPR026235">
    <property type="entry name" value="INP2"/>
</dbReference>
<feature type="compositionally biased region" description="Basic and acidic residues" evidence="9">
    <location>
        <begin position="662"/>
        <end position="675"/>
    </location>
</feature>
<name>A0A1E4RZ13_CYBJN</name>
<dbReference type="EMBL" id="KV453934">
    <property type="protein sequence ID" value="ODV72503.1"/>
    <property type="molecule type" value="Genomic_DNA"/>
</dbReference>
<evidence type="ECO:0000256" key="3">
    <source>
        <dbReference type="ARBA" id="ARBA00021399"/>
    </source>
</evidence>
<dbReference type="AlphaFoldDB" id="A0A1E4RZ13"/>
<feature type="region of interest" description="Disordered" evidence="9">
    <location>
        <begin position="653"/>
        <end position="675"/>
    </location>
</feature>